<proteinExistence type="predicted"/>
<organism evidence="1 2">
    <name type="scientific">Persicirhabdus sediminis</name>
    <dbReference type="NCBI Taxonomy" id="454144"/>
    <lineage>
        <taxon>Bacteria</taxon>
        <taxon>Pseudomonadati</taxon>
        <taxon>Verrucomicrobiota</taxon>
        <taxon>Verrucomicrobiia</taxon>
        <taxon>Verrucomicrobiales</taxon>
        <taxon>Verrucomicrobiaceae</taxon>
        <taxon>Persicirhabdus</taxon>
    </lineage>
</organism>
<evidence type="ECO:0000313" key="1">
    <source>
        <dbReference type="EMBL" id="MBK1789986.1"/>
    </source>
</evidence>
<dbReference type="Proteomes" id="UP000624703">
    <property type="component" value="Unassembled WGS sequence"/>
</dbReference>
<dbReference type="EMBL" id="JAENIM010000012">
    <property type="protein sequence ID" value="MBK1789986.1"/>
    <property type="molecule type" value="Genomic_DNA"/>
</dbReference>
<evidence type="ECO:0000313" key="2">
    <source>
        <dbReference type="Proteomes" id="UP000624703"/>
    </source>
</evidence>
<sequence>MNALIVTIVSLVLGCFVMPVDAGELNPRFQILLEMTKVCGAERVNTEVEKLLGEDSSDIFIAKGQQQEIIRIWYLGGWGSILYEIRQNNNGVFEGKRIIIQRVDEAPKISKDDKLLRLAVEKAVYPLLNEPFPIKSKDEEPSIYKRNESVLIIERVDRVGNYTWCVRSPWHLSKKKESEKGRLTAYLQNVFGELY</sequence>
<dbReference type="RefSeq" id="WP_200310029.1">
    <property type="nucleotide sequence ID" value="NZ_JAENIM010000012.1"/>
</dbReference>
<protein>
    <submittedName>
        <fullName evidence="1">Uncharacterized protein</fullName>
    </submittedName>
</protein>
<dbReference type="AlphaFoldDB" id="A0A8J7SHS3"/>
<keyword evidence="2" id="KW-1185">Reference proteome</keyword>
<name>A0A8J7SHS3_9BACT</name>
<comment type="caution">
    <text evidence="1">The sequence shown here is derived from an EMBL/GenBank/DDBJ whole genome shotgun (WGS) entry which is preliminary data.</text>
</comment>
<gene>
    <name evidence="1" type="ORF">JIN82_02325</name>
</gene>
<accession>A0A8J7SHS3</accession>
<reference evidence="1" key="1">
    <citation type="submission" date="2021-01" db="EMBL/GenBank/DDBJ databases">
        <title>Modified the classification status of verrucomicrobia.</title>
        <authorList>
            <person name="Feng X."/>
        </authorList>
    </citation>
    <scope>NUCLEOTIDE SEQUENCE</scope>
    <source>
        <strain evidence="1">_KCTC 22039</strain>
    </source>
</reference>